<keyword evidence="2" id="KW-1185">Reference proteome</keyword>
<dbReference type="Proteomes" id="UP000199344">
    <property type="component" value="Unassembled WGS sequence"/>
</dbReference>
<sequence>MMVKGVLIILLLFIVLGLVSGPGFRRVMAKLLGLPPRDR</sequence>
<reference evidence="1 2" key="1">
    <citation type="submission" date="2016-10" db="EMBL/GenBank/DDBJ databases">
        <authorList>
            <person name="de Groot N.N."/>
        </authorList>
    </citation>
    <scope>NUCLEOTIDE SEQUENCE [LARGE SCALE GENOMIC DNA]</scope>
    <source>
        <strain evidence="1 2">DSM 22220</strain>
    </source>
</reference>
<accession>A0A1G6T7P0</accession>
<name>A0A1G6T7P0_9RHOB</name>
<dbReference type="EMBL" id="FNAH01000001">
    <property type="protein sequence ID" value="SDD24586.1"/>
    <property type="molecule type" value="Genomic_DNA"/>
</dbReference>
<evidence type="ECO:0000313" key="2">
    <source>
        <dbReference type="Proteomes" id="UP000199344"/>
    </source>
</evidence>
<evidence type="ECO:0000313" key="1">
    <source>
        <dbReference type="EMBL" id="SDD24586.1"/>
    </source>
</evidence>
<protein>
    <submittedName>
        <fullName evidence="1">Uncharacterized protein</fullName>
    </submittedName>
</protein>
<gene>
    <name evidence="1" type="ORF">SAMN05421538_101201</name>
</gene>
<organism evidence="1 2">
    <name type="scientific">Paracoccus isoporae</name>
    <dbReference type="NCBI Taxonomy" id="591205"/>
    <lineage>
        <taxon>Bacteria</taxon>
        <taxon>Pseudomonadati</taxon>
        <taxon>Pseudomonadota</taxon>
        <taxon>Alphaproteobacteria</taxon>
        <taxon>Rhodobacterales</taxon>
        <taxon>Paracoccaceae</taxon>
        <taxon>Paracoccus</taxon>
    </lineage>
</organism>
<proteinExistence type="predicted"/>
<dbReference type="AlphaFoldDB" id="A0A1G6T7P0"/>